<evidence type="ECO:0000313" key="1">
    <source>
        <dbReference type="EMBL" id="SVA29940.1"/>
    </source>
</evidence>
<dbReference type="InterPro" id="IPR032710">
    <property type="entry name" value="NTF2-like_dom_sf"/>
</dbReference>
<proteinExistence type="predicted"/>
<name>A0A381UPA3_9ZZZZ</name>
<sequence length="161" mass="19042">MRKTIFIIILMSIQYMYAGDRVIDELDIAWSKFKKTISSGDFRSFKSAYHRDAVLVNGISNKCYPIKKAFDGWRQGFMDTKAGVLDANLELKFSRRVFDISTAHETGIFHYYTIDEQGKQTHTYVHFESLWIKKQNKWFMLMENQVSRADKVEWDKFKSII</sequence>
<accession>A0A381UPA3</accession>
<dbReference type="EMBL" id="UINC01006838">
    <property type="protein sequence ID" value="SVA29940.1"/>
    <property type="molecule type" value="Genomic_DNA"/>
</dbReference>
<protein>
    <submittedName>
        <fullName evidence="1">Uncharacterized protein</fullName>
    </submittedName>
</protein>
<dbReference type="SUPFAM" id="SSF54427">
    <property type="entry name" value="NTF2-like"/>
    <property type="match status" value="1"/>
</dbReference>
<dbReference type="AlphaFoldDB" id="A0A381UPA3"/>
<organism evidence="1">
    <name type="scientific">marine metagenome</name>
    <dbReference type="NCBI Taxonomy" id="408172"/>
    <lineage>
        <taxon>unclassified sequences</taxon>
        <taxon>metagenomes</taxon>
        <taxon>ecological metagenomes</taxon>
    </lineage>
</organism>
<dbReference type="Gene3D" id="3.10.450.50">
    <property type="match status" value="1"/>
</dbReference>
<reference evidence="1" key="1">
    <citation type="submission" date="2018-05" db="EMBL/GenBank/DDBJ databases">
        <authorList>
            <person name="Lanie J.A."/>
            <person name="Ng W.-L."/>
            <person name="Kazmierczak K.M."/>
            <person name="Andrzejewski T.M."/>
            <person name="Davidsen T.M."/>
            <person name="Wayne K.J."/>
            <person name="Tettelin H."/>
            <person name="Glass J.I."/>
            <person name="Rusch D."/>
            <person name="Podicherti R."/>
            <person name="Tsui H.-C.T."/>
            <person name="Winkler M.E."/>
        </authorList>
    </citation>
    <scope>NUCLEOTIDE SEQUENCE</scope>
</reference>
<gene>
    <name evidence="1" type="ORF">METZ01_LOCUS82794</name>
</gene>